<dbReference type="InterPro" id="IPR006311">
    <property type="entry name" value="TAT_signal"/>
</dbReference>
<evidence type="ECO:0000313" key="1">
    <source>
        <dbReference type="EMBL" id="QDU92651.1"/>
    </source>
</evidence>
<dbReference type="AlphaFoldDB" id="A0A518DLE8"/>
<dbReference type="EMBL" id="CP036433">
    <property type="protein sequence ID" value="QDU92651.1"/>
    <property type="molecule type" value="Genomic_DNA"/>
</dbReference>
<protein>
    <recommendedName>
        <fullName evidence="3">DUF1552 domain-containing protein</fullName>
    </recommendedName>
</protein>
<evidence type="ECO:0000313" key="2">
    <source>
        <dbReference type="Proteomes" id="UP000317648"/>
    </source>
</evidence>
<organism evidence="1 2">
    <name type="scientific">Lignipirellula cremea</name>
    <dbReference type="NCBI Taxonomy" id="2528010"/>
    <lineage>
        <taxon>Bacteria</taxon>
        <taxon>Pseudomonadati</taxon>
        <taxon>Planctomycetota</taxon>
        <taxon>Planctomycetia</taxon>
        <taxon>Pirellulales</taxon>
        <taxon>Pirellulaceae</taxon>
        <taxon>Lignipirellula</taxon>
    </lineage>
</organism>
<dbReference type="InterPro" id="IPR011447">
    <property type="entry name" value="DUF1552"/>
</dbReference>
<evidence type="ECO:0008006" key="3">
    <source>
        <dbReference type="Google" id="ProtNLM"/>
    </source>
</evidence>
<dbReference type="Pfam" id="PF07586">
    <property type="entry name" value="HXXSHH"/>
    <property type="match status" value="1"/>
</dbReference>
<dbReference type="Proteomes" id="UP000317648">
    <property type="component" value="Chromosome"/>
</dbReference>
<sequence length="449" mass="49967">MAQKSWQLDRRAFLFGTGVSLALPYLECMGATPAGQAATAPRRFGAIYFPFGVSAPDPESEHARWSWFPNGEGLNYTFNDSLKPLEKHRKNLTVLGGLSHPQGRQMGGHDTADTFLTGGLVTSESVRNTVSVDQVVSQFVGEQTRFPSMVLSTDGGVGEPTRSSTLSYNELGRPLPALNQPQQIFERLFGAGEANLAARRRKLTSASAMLDSVLEDSRSLRTRLGSVDREKFDEYLDSVRQIEQRVELTQRWLEVPRPELRDEERKLLHLDADDEAPKLYMRTMYDLIYLAFRTDSTRVATYQIGNMADFSSKAGKFPQLEGFKGSLHTLAHDWNKPEGAKNLGEWDRCMAEQLVYFLDRLASAQDEHGSLLDSSLILYGSSNSQTHNNTNYPLVLAGGSRLGMQHGQYRKFGPDTPMSNLFVTMLQCLGAPQQTFADSTGSMTELFPA</sequence>
<dbReference type="KEGG" id="lcre:Pla8534_03990"/>
<proteinExistence type="predicted"/>
<name>A0A518DLE8_9BACT</name>
<reference evidence="1 2" key="1">
    <citation type="submission" date="2019-02" db="EMBL/GenBank/DDBJ databases">
        <title>Deep-cultivation of Planctomycetes and their phenomic and genomic characterization uncovers novel biology.</title>
        <authorList>
            <person name="Wiegand S."/>
            <person name="Jogler M."/>
            <person name="Boedeker C."/>
            <person name="Pinto D."/>
            <person name="Vollmers J."/>
            <person name="Rivas-Marin E."/>
            <person name="Kohn T."/>
            <person name="Peeters S.H."/>
            <person name="Heuer A."/>
            <person name="Rast P."/>
            <person name="Oberbeckmann S."/>
            <person name="Bunk B."/>
            <person name="Jeske O."/>
            <person name="Meyerdierks A."/>
            <person name="Storesund J.E."/>
            <person name="Kallscheuer N."/>
            <person name="Luecker S."/>
            <person name="Lage O.M."/>
            <person name="Pohl T."/>
            <person name="Merkel B.J."/>
            <person name="Hornburger P."/>
            <person name="Mueller R.-W."/>
            <person name="Bruemmer F."/>
            <person name="Labrenz M."/>
            <person name="Spormann A.M."/>
            <person name="Op den Camp H."/>
            <person name="Overmann J."/>
            <person name="Amann R."/>
            <person name="Jetten M.S.M."/>
            <person name="Mascher T."/>
            <person name="Medema M.H."/>
            <person name="Devos D.P."/>
            <person name="Kaster A.-K."/>
            <person name="Ovreas L."/>
            <person name="Rohde M."/>
            <person name="Galperin M.Y."/>
            <person name="Jogler C."/>
        </authorList>
    </citation>
    <scope>NUCLEOTIDE SEQUENCE [LARGE SCALE GENOMIC DNA]</scope>
    <source>
        <strain evidence="1 2">Pla85_3_4</strain>
    </source>
</reference>
<keyword evidence="2" id="KW-1185">Reference proteome</keyword>
<accession>A0A518DLE8</accession>
<gene>
    <name evidence="1" type="ORF">Pla8534_03990</name>
</gene>
<dbReference type="PROSITE" id="PS51318">
    <property type="entry name" value="TAT"/>
    <property type="match status" value="1"/>
</dbReference>
<dbReference type="RefSeq" id="WP_197442931.1">
    <property type="nucleotide sequence ID" value="NZ_CP036433.1"/>
</dbReference>